<reference evidence="1 2" key="1">
    <citation type="submission" date="2019-07" db="EMBL/GenBank/DDBJ databases">
        <title>Genomic Encyclopedia of Type Strains, Phase III (KMG-III): the genomes of soil and plant-associated and newly described type strains.</title>
        <authorList>
            <person name="Whitman W."/>
        </authorList>
    </citation>
    <scope>NUCLEOTIDE SEQUENCE [LARGE SCALE GENOMIC DNA]</scope>
    <source>
        <strain evidence="1 2">BL24</strain>
    </source>
</reference>
<organism evidence="1 2">
    <name type="scientific">Paenibacillus methanolicus</name>
    <dbReference type="NCBI Taxonomy" id="582686"/>
    <lineage>
        <taxon>Bacteria</taxon>
        <taxon>Bacillati</taxon>
        <taxon>Bacillota</taxon>
        <taxon>Bacilli</taxon>
        <taxon>Bacillales</taxon>
        <taxon>Paenibacillaceae</taxon>
        <taxon>Paenibacillus</taxon>
    </lineage>
</organism>
<accession>A0A5S5BRU8</accession>
<dbReference type="OrthoDB" id="2665694at2"/>
<dbReference type="AlphaFoldDB" id="A0A5S5BRU8"/>
<dbReference type="EMBL" id="VNHS01000017">
    <property type="protein sequence ID" value="TYP68912.1"/>
    <property type="molecule type" value="Genomic_DNA"/>
</dbReference>
<dbReference type="RefSeq" id="WP_148933249.1">
    <property type="nucleotide sequence ID" value="NZ_VNHS01000017.1"/>
</dbReference>
<evidence type="ECO:0000313" key="2">
    <source>
        <dbReference type="Proteomes" id="UP000323257"/>
    </source>
</evidence>
<name>A0A5S5BRU8_9BACL</name>
<keyword evidence="2" id="KW-1185">Reference proteome</keyword>
<proteinExistence type="predicted"/>
<dbReference type="Proteomes" id="UP000323257">
    <property type="component" value="Unassembled WGS sequence"/>
</dbReference>
<sequence>MPIVNFESSRQVHFGTGDILVSPGLLDTPDVVGALCFTENGTGVIGERTEHTPPLILDGGEAPVRMTFDKVESVDVVMRMLEETKQMMLAKMGEGSPDKQDSRHERLLECLRFYGDPATYDTAHLDKHGFIIIDHDGGRLARDILRDYT</sequence>
<comment type="caution">
    <text evidence="1">The sequence shown here is derived from an EMBL/GenBank/DDBJ whole genome shotgun (WGS) entry which is preliminary data.</text>
</comment>
<protein>
    <submittedName>
        <fullName evidence="1">Uncharacterized protein</fullName>
    </submittedName>
</protein>
<gene>
    <name evidence="1" type="ORF">BCM02_11730</name>
</gene>
<evidence type="ECO:0000313" key="1">
    <source>
        <dbReference type="EMBL" id="TYP68912.1"/>
    </source>
</evidence>